<reference evidence="3" key="4">
    <citation type="submission" date="2023-10" db="EMBL/GenBank/DDBJ databases">
        <title>Draft Genome Sequence of a Shiga toxin-producing Escherichia coli strain from deer meat showing an IS-element integration in the B-subunit of the Shiga toxin Stx2b gene.</title>
        <authorList>
            <person name="Projahn M."/>
            <person name="Borowiak M."/>
        </authorList>
    </citation>
    <scope>NUCLEOTIDE SEQUENCE</scope>
    <source>
        <strain evidence="3">BfR-EC-18960</strain>
    </source>
</reference>
<sequence>MRITASNLVQAISSLPKNTLFNYINDRNSGKIEIVRIQHPEGPIEIKRFDPKKGQTQATAKTESISTQMLWRLANALEENRPVNVERVFGASYNTRSVLESLLAHTPEFYWCRPARLEIMNAQKSIKPGHKHLIFLPDMPHTNGLLIEHQTNIVVSEMSFDVVHQSVDIETIKPTKGMTIEEKRRHAQIQIALVKIGYCLGLDTWVAANDRSLQYNGKAIAQMDGVISSLSDEQVLQSYNDAIKDARLIDCIWFREGRMMPAVMEIEHSTGIKSGLTRMKQFYDHAPRLQDIRWTIVAPDEYRAKVIEFANMPQFIELKAKFFPYSSVEELYSLCDRRKPKGINDLFLDSFMEDCVI</sequence>
<dbReference type="EMBL" id="JAWPMK010000002">
    <property type="protein sequence ID" value="MDW9352984.1"/>
    <property type="molecule type" value="Genomic_DNA"/>
</dbReference>
<comment type="caution">
    <text evidence="1">The sequence shown here is derived from an EMBL/GenBank/DDBJ whole genome shotgun (WGS) entry which is preliminary data.</text>
</comment>
<gene>
    <name evidence="2" type="ORF">F7F11_03470</name>
    <name evidence="1" type="ORF">HI055_001205</name>
    <name evidence="3" type="ORF">R8G00_26410</name>
</gene>
<protein>
    <submittedName>
        <fullName evidence="1">Restriction endonuclease</fullName>
    </submittedName>
</protein>
<keyword evidence="1" id="KW-0378">Hydrolase</keyword>
<dbReference type="REBASE" id="187239">
    <property type="entry name" value="Eco1317ORF730P"/>
</dbReference>
<keyword evidence="1" id="KW-0540">Nuclease</keyword>
<evidence type="ECO:0000313" key="2">
    <source>
        <dbReference type="EMBL" id="KAB0126843.1"/>
    </source>
</evidence>
<dbReference type="Proteomes" id="UP000327073">
    <property type="component" value="Unassembled WGS sequence"/>
</dbReference>
<dbReference type="EMBL" id="DABDSA010000005">
    <property type="protein sequence ID" value="HAI2140896.1"/>
    <property type="molecule type" value="Genomic_DNA"/>
</dbReference>
<reference evidence="1" key="1">
    <citation type="journal article" date="2018" name="Genome Biol.">
        <title>SKESA: strategic k-mer extension for scrupulous assemblies.</title>
        <authorList>
            <person name="Souvorov A."/>
            <person name="Agarwala R."/>
            <person name="Lipman D.J."/>
        </authorList>
    </citation>
    <scope>NUCLEOTIDE SEQUENCE [LARGE SCALE GENOMIC DNA]</scope>
    <source>
        <strain evidence="1">BCW_4213</strain>
    </source>
</reference>
<dbReference type="Proteomes" id="UP001271591">
    <property type="component" value="Unassembled WGS sequence"/>
</dbReference>
<name>A0A1Q4PBQ3_ECOLX</name>
<evidence type="ECO:0000313" key="4">
    <source>
        <dbReference type="Proteomes" id="UP000327073"/>
    </source>
</evidence>
<reference evidence="2 4" key="2">
    <citation type="submission" date="2019-03" db="EMBL/GenBank/DDBJ databases">
        <title>Whole Genome Sequencing of Shiga-Toxin Escherichia coli Strains from Nebraska.</title>
        <authorList>
            <person name="Abdalhamid B."/>
            <person name="Mccutchen E.L."/>
            <person name="Bouska A.C."/>
            <person name="Hinrichs S.H."/>
            <person name="Iwen P.C."/>
        </authorList>
    </citation>
    <scope>NUCLEOTIDE SEQUENCE [LARGE SCALE GENOMIC DNA]</scope>
    <source>
        <strain evidence="2 4">STEC_170836</strain>
    </source>
</reference>
<reference evidence="1" key="3">
    <citation type="submission" date="2020-02" db="EMBL/GenBank/DDBJ databases">
        <authorList>
            <consortium name="NCBI Pathogen Detection Project"/>
        </authorList>
    </citation>
    <scope>NUCLEOTIDE SEQUENCE</scope>
    <source>
        <strain evidence="1">BCW_4213</strain>
    </source>
</reference>
<evidence type="ECO:0000313" key="3">
    <source>
        <dbReference type="EMBL" id="MDW9352984.1"/>
    </source>
</evidence>
<dbReference type="AlphaFoldDB" id="A0A1Q4PBQ3"/>
<dbReference type="EMBL" id="VZEL01000002">
    <property type="protein sequence ID" value="KAB0126843.1"/>
    <property type="molecule type" value="Genomic_DNA"/>
</dbReference>
<dbReference type="Proteomes" id="UP000852798">
    <property type="component" value="Unassembled WGS sequence"/>
</dbReference>
<proteinExistence type="predicted"/>
<accession>A0A1Q4PBQ3</accession>
<evidence type="ECO:0000313" key="1">
    <source>
        <dbReference type="EMBL" id="HAI2140896.1"/>
    </source>
</evidence>
<dbReference type="RefSeq" id="WP_024196156.1">
    <property type="nucleotide sequence ID" value="NZ_BFJJ01000097.1"/>
</dbReference>
<dbReference type="GO" id="GO:0004519">
    <property type="term" value="F:endonuclease activity"/>
    <property type="evidence" value="ECO:0007669"/>
    <property type="project" value="UniProtKB-KW"/>
</dbReference>
<keyword evidence="1" id="KW-0255">Endonuclease</keyword>
<organism evidence="1">
    <name type="scientific">Escherichia coli</name>
    <dbReference type="NCBI Taxonomy" id="562"/>
    <lineage>
        <taxon>Bacteria</taxon>
        <taxon>Pseudomonadati</taxon>
        <taxon>Pseudomonadota</taxon>
        <taxon>Gammaproteobacteria</taxon>
        <taxon>Enterobacterales</taxon>
        <taxon>Enterobacteriaceae</taxon>
        <taxon>Escherichia</taxon>
    </lineage>
</organism>